<dbReference type="EMBL" id="UINC01020919">
    <property type="protein sequence ID" value="SVA87377.1"/>
    <property type="molecule type" value="Genomic_DNA"/>
</dbReference>
<dbReference type="AlphaFoldDB" id="A0A381ZF57"/>
<dbReference type="InterPro" id="IPR029057">
    <property type="entry name" value="PRTase-like"/>
</dbReference>
<dbReference type="SUPFAM" id="SSF53271">
    <property type="entry name" value="PRTase-like"/>
    <property type="match status" value="1"/>
</dbReference>
<sequence length="145" mass="16341">MTDKVKKKYEGYVGKKDLFQSVDFKSHSGLDLTWKIECDVLTDSEWSSICKMILELSPPFREAVGIPRGGVKLANLLNEHASQDAGDPICIVDDVLTTGESMEQFLSEYQKKYRTKLGGFTAIGWVVFARTFPPSWIKALFQMPV</sequence>
<evidence type="ECO:0008006" key="2">
    <source>
        <dbReference type="Google" id="ProtNLM"/>
    </source>
</evidence>
<name>A0A381ZF57_9ZZZZ</name>
<reference evidence="1" key="1">
    <citation type="submission" date="2018-05" db="EMBL/GenBank/DDBJ databases">
        <authorList>
            <person name="Lanie J.A."/>
            <person name="Ng W.-L."/>
            <person name="Kazmierczak K.M."/>
            <person name="Andrzejewski T.M."/>
            <person name="Davidsen T.M."/>
            <person name="Wayne K.J."/>
            <person name="Tettelin H."/>
            <person name="Glass J.I."/>
            <person name="Rusch D."/>
            <person name="Podicherti R."/>
            <person name="Tsui H.-C.T."/>
            <person name="Winkler M.E."/>
        </authorList>
    </citation>
    <scope>NUCLEOTIDE SEQUENCE</scope>
</reference>
<organism evidence="1">
    <name type="scientific">marine metagenome</name>
    <dbReference type="NCBI Taxonomy" id="408172"/>
    <lineage>
        <taxon>unclassified sequences</taxon>
        <taxon>metagenomes</taxon>
        <taxon>ecological metagenomes</taxon>
    </lineage>
</organism>
<accession>A0A381ZF57</accession>
<proteinExistence type="predicted"/>
<gene>
    <name evidence="1" type="ORF">METZ01_LOCUS140231</name>
</gene>
<evidence type="ECO:0000313" key="1">
    <source>
        <dbReference type="EMBL" id="SVA87377.1"/>
    </source>
</evidence>
<protein>
    <recommendedName>
        <fullName evidence="2">Phosphoribosyltransferase domain-containing protein</fullName>
    </recommendedName>
</protein>